<evidence type="ECO:0000313" key="2">
    <source>
        <dbReference type="Proteomes" id="UP000310458"/>
    </source>
</evidence>
<sequence>MTTIPIVDVTVEDLRTEKRELEARARLTFEELSERDFEDLTRDQVDILFRLESIVEMLQLES</sequence>
<dbReference type="OrthoDB" id="9960622at2"/>
<dbReference type="Proteomes" id="UP000310458">
    <property type="component" value="Unassembled WGS sequence"/>
</dbReference>
<keyword evidence="2" id="KW-1185">Reference proteome</keyword>
<comment type="caution">
    <text evidence="1">The sequence shown here is derived from an EMBL/GenBank/DDBJ whole genome shotgun (WGS) entry which is preliminary data.</text>
</comment>
<proteinExistence type="predicted"/>
<dbReference type="RefSeq" id="WP_138252419.1">
    <property type="nucleotide sequence ID" value="NZ_VAVZ01000009.1"/>
</dbReference>
<dbReference type="AlphaFoldDB" id="A0A5R9BD02"/>
<protein>
    <submittedName>
        <fullName evidence="1">Uncharacterized protein</fullName>
    </submittedName>
</protein>
<reference evidence="1 2" key="1">
    <citation type="submission" date="2019-05" db="EMBL/GenBank/DDBJ databases">
        <title>Nesterenkonia sp. GY074 isolated from the Southern Atlantic Ocean.</title>
        <authorList>
            <person name="Zhang G."/>
        </authorList>
    </citation>
    <scope>NUCLEOTIDE SEQUENCE [LARGE SCALE GENOMIC DNA]</scope>
    <source>
        <strain evidence="1 2">GY074</strain>
    </source>
</reference>
<accession>A0A5R9BD02</accession>
<organism evidence="1 2">
    <name type="scientific">Nesterenkonia salmonea</name>
    <dbReference type="NCBI Taxonomy" id="1804987"/>
    <lineage>
        <taxon>Bacteria</taxon>
        <taxon>Bacillati</taxon>
        <taxon>Actinomycetota</taxon>
        <taxon>Actinomycetes</taxon>
        <taxon>Micrococcales</taxon>
        <taxon>Micrococcaceae</taxon>
        <taxon>Nesterenkonia</taxon>
    </lineage>
</organism>
<name>A0A5R9BD02_9MICC</name>
<gene>
    <name evidence="1" type="ORF">FEF26_04895</name>
</gene>
<dbReference type="EMBL" id="VAVZ01000009">
    <property type="protein sequence ID" value="TLP98496.1"/>
    <property type="molecule type" value="Genomic_DNA"/>
</dbReference>
<evidence type="ECO:0000313" key="1">
    <source>
        <dbReference type="EMBL" id="TLP98496.1"/>
    </source>
</evidence>